<dbReference type="NCBIfam" id="NF009205">
    <property type="entry name" value="PRK12553.1"/>
    <property type="match status" value="1"/>
</dbReference>
<reference evidence="9" key="1">
    <citation type="submission" date="2020-10" db="EMBL/GenBank/DDBJ databases">
        <title>Ca. Dormibacterota MAGs.</title>
        <authorList>
            <person name="Montgomery K."/>
        </authorList>
    </citation>
    <scope>NUCLEOTIDE SEQUENCE [LARGE SCALE GENOMIC DNA]</scope>
    <source>
        <strain evidence="9">SC8812_S17_10</strain>
    </source>
</reference>
<feature type="active site" evidence="7">
    <location>
        <position position="124"/>
    </location>
</feature>
<dbReference type="PRINTS" id="PR00127">
    <property type="entry name" value="CLPPROTEASEP"/>
</dbReference>
<evidence type="ECO:0000256" key="8">
    <source>
        <dbReference type="RuleBase" id="RU003567"/>
    </source>
</evidence>
<evidence type="ECO:0000256" key="4">
    <source>
        <dbReference type="ARBA" id="ARBA00022801"/>
    </source>
</evidence>
<dbReference type="CDD" id="cd07017">
    <property type="entry name" value="S14_ClpP_2"/>
    <property type="match status" value="1"/>
</dbReference>
<dbReference type="EMBL" id="JAEKNR010000122">
    <property type="protein sequence ID" value="MBJ7598695.1"/>
    <property type="molecule type" value="Genomic_DNA"/>
</dbReference>
<keyword evidence="2 7" id="KW-0963">Cytoplasm</keyword>
<evidence type="ECO:0000256" key="6">
    <source>
        <dbReference type="ARBA" id="ARBA00034021"/>
    </source>
</evidence>
<comment type="caution">
    <text evidence="9">The sequence shown here is derived from an EMBL/GenBank/DDBJ whole genome shotgun (WGS) entry which is preliminary data.</text>
</comment>
<feature type="active site" description="Nucleophile" evidence="7">
    <location>
        <position position="99"/>
    </location>
</feature>
<dbReference type="InterPro" id="IPR023562">
    <property type="entry name" value="ClpP/TepA"/>
</dbReference>
<gene>
    <name evidence="7" type="primary">clpP</name>
    <name evidence="9" type="ORF">JF922_11510</name>
</gene>
<dbReference type="PANTHER" id="PTHR10381:SF70">
    <property type="entry name" value="ATP-DEPENDENT CLP PROTEASE PROTEOLYTIC SUBUNIT"/>
    <property type="match status" value="1"/>
</dbReference>
<evidence type="ECO:0000256" key="3">
    <source>
        <dbReference type="ARBA" id="ARBA00022670"/>
    </source>
</evidence>
<dbReference type="Pfam" id="PF00574">
    <property type="entry name" value="CLP_protease"/>
    <property type="match status" value="1"/>
</dbReference>
<accession>A0A934KAL0</accession>
<dbReference type="FunFam" id="3.90.226.10:FF:000001">
    <property type="entry name" value="ATP-dependent Clp protease proteolytic subunit"/>
    <property type="match status" value="1"/>
</dbReference>
<comment type="subcellular location">
    <subcellularLocation>
        <location evidence="7">Cytoplasm</location>
    </subcellularLocation>
</comment>
<evidence type="ECO:0000256" key="7">
    <source>
        <dbReference type="HAMAP-Rule" id="MF_00444"/>
    </source>
</evidence>
<evidence type="ECO:0000313" key="10">
    <source>
        <dbReference type="Proteomes" id="UP000612893"/>
    </source>
</evidence>
<sequence>MTMIVPTVIEDSGRGERAYDIYSRLLRDRIVFVGGEINDQLANLVVAQLLFLSSENPEKDIGLYINSPGGSVSAALSIYDSMQFISPDVLTLCTGLAASGASILLAAGTAGKRYALPHAKIVIHQPWTTGIQGQASDIEIQAREILRQREELVEVYVRHCGRPKEQVERDIERDFFMTAEQAREWGLIDGVMSGGR</sequence>
<comment type="subunit">
    <text evidence="7">Fourteen ClpP subunits assemble into 2 heptameric rings which stack back to back to give a disk-like structure with a central cavity, resembling the structure of eukaryotic proteasomes.</text>
</comment>
<dbReference type="PANTHER" id="PTHR10381">
    <property type="entry name" value="ATP-DEPENDENT CLP PROTEASE PROTEOLYTIC SUBUNIT"/>
    <property type="match status" value="1"/>
</dbReference>
<dbReference type="GO" id="GO:0005737">
    <property type="term" value="C:cytoplasm"/>
    <property type="evidence" value="ECO:0007669"/>
    <property type="project" value="UniProtKB-SubCell"/>
</dbReference>
<evidence type="ECO:0000256" key="5">
    <source>
        <dbReference type="ARBA" id="ARBA00022825"/>
    </source>
</evidence>
<keyword evidence="10" id="KW-1185">Reference proteome</keyword>
<dbReference type="GO" id="GO:0004252">
    <property type="term" value="F:serine-type endopeptidase activity"/>
    <property type="evidence" value="ECO:0007669"/>
    <property type="project" value="UniProtKB-UniRule"/>
</dbReference>
<dbReference type="GO" id="GO:0006508">
    <property type="term" value="P:proteolysis"/>
    <property type="evidence" value="ECO:0007669"/>
    <property type="project" value="UniProtKB-UniRule"/>
</dbReference>
<keyword evidence="4 7" id="KW-0378">Hydrolase</keyword>
<keyword evidence="3 7" id="KW-0645">Protease</keyword>
<evidence type="ECO:0000256" key="2">
    <source>
        <dbReference type="ARBA" id="ARBA00022490"/>
    </source>
</evidence>
<dbReference type="InterPro" id="IPR001907">
    <property type="entry name" value="ClpP"/>
</dbReference>
<organism evidence="9 10">
    <name type="scientific">Candidatus Nephthysia bennettiae</name>
    <dbReference type="NCBI Taxonomy" id="3127016"/>
    <lineage>
        <taxon>Bacteria</taxon>
        <taxon>Bacillati</taxon>
        <taxon>Candidatus Dormiibacterota</taxon>
        <taxon>Candidatus Dormibacteria</taxon>
        <taxon>Candidatus Dormibacterales</taxon>
        <taxon>Candidatus Dormibacteraceae</taxon>
        <taxon>Candidatus Nephthysia</taxon>
    </lineage>
</organism>
<comment type="similarity">
    <text evidence="1 7 8">Belongs to the peptidase S14 family.</text>
</comment>
<keyword evidence="5 7" id="KW-0720">Serine protease</keyword>
<name>A0A934KAL0_9BACT</name>
<dbReference type="InterPro" id="IPR029045">
    <property type="entry name" value="ClpP/crotonase-like_dom_sf"/>
</dbReference>
<dbReference type="Proteomes" id="UP000612893">
    <property type="component" value="Unassembled WGS sequence"/>
</dbReference>
<dbReference type="AlphaFoldDB" id="A0A934KAL0"/>
<dbReference type="EC" id="3.4.21.92" evidence="7"/>
<dbReference type="Gene3D" id="3.90.226.10">
    <property type="entry name" value="2-enoyl-CoA Hydratase, Chain A, domain 1"/>
    <property type="match status" value="1"/>
</dbReference>
<dbReference type="SUPFAM" id="SSF52096">
    <property type="entry name" value="ClpP/crotonase"/>
    <property type="match status" value="1"/>
</dbReference>
<dbReference type="RefSeq" id="WP_350341395.1">
    <property type="nucleotide sequence ID" value="NZ_JAEKNR010000122.1"/>
</dbReference>
<evidence type="ECO:0000256" key="1">
    <source>
        <dbReference type="ARBA" id="ARBA00007039"/>
    </source>
</evidence>
<protein>
    <recommendedName>
        <fullName evidence="7 8">ATP-dependent Clp protease proteolytic subunit</fullName>
        <ecNumber evidence="7">3.4.21.92</ecNumber>
    </recommendedName>
    <alternativeName>
        <fullName evidence="7">Endopeptidase Clp</fullName>
    </alternativeName>
</protein>
<evidence type="ECO:0000313" key="9">
    <source>
        <dbReference type="EMBL" id="MBJ7598695.1"/>
    </source>
</evidence>
<comment type="catalytic activity">
    <reaction evidence="6 7">
        <text>Hydrolysis of proteins to small peptides in the presence of ATP and magnesium. alpha-casein is the usual test substrate. In the absence of ATP, only oligopeptides shorter than five residues are hydrolyzed (such as succinyl-Leu-Tyr-|-NHMec, and Leu-Tyr-Leu-|-Tyr-Trp, in which cleavage of the -Tyr-|-Leu- and -Tyr-|-Trp bonds also occurs).</text>
        <dbReference type="EC" id="3.4.21.92"/>
    </reaction>
</comment>
<proteinExistence type="inferred from homology"/>
<dbReference type="NCBIfam" id="NF001368">
    <property type="entry name" value="PRK00277.1"/>
    <property type="match status" value="1"/>
</dbReference>
<dbReference type="HAMAP" id="MF_00444">
    <property type="entry name" value="ClpP"/>
    <property type="match status" value="1"/>
</dbReference>
<comment type="function">
    <text evidence="7">Cleaves peptides in various proteins in a process that requires ATP hydrolysis. Has a chymotrypsin-like activity. Plays a major role in the degradation of misfolded proteins.</text>
</comment>